<proteinExistence type="predicted"/>
<protein>
    <submittedName>
        <fullName evidence="2">EAL domain-containing protein</fullName>
    </submittedName>
</protein>
<dbReference type="SUPFAM" id="SSF141868">
    <property type="entry name" value="EAL domain-like"/>
    <property type="match status" value="1"/>
</dbReference>
<dbReference type="GO" id="GO:0071111">
    <property type="term" value="F:cyclic-guanylate-specific phosphodiesterase activity"/>
    <property type="evidence" value="ECO:0007669"/>
    <property type="project" value="InterPro"/>
</dbReference>
<dbReference type="RefSeq" id="WP_170230513.1">
    <property type="nucleotide sequence ID" value="NZ_SMLY01000038.1"/>
</dbReference>
<dbReference type="Pfam" id="PF00563">
    <property type="entry name" value="EAL"/>
    <property type="match status" value="1"/>
</dbReference>
<dbReference type="InterPro" id="IPR035919">
    <property type="entry name" value="EAL_sf"/>
</dbReference>
<gene>
    <name evidence="2" type="ORF">JM93_00883</name>
</gene>
<dbReference type="Gene3D" id="3.20.20.450">
    <property type="entry name" value="EAL domain"/>
    <property type="match status" value="1"/>
</dbReference>
<dbReference type="InterPro" id="IPR050706">
    <property type="entry name" value="Cyclic-di-GMP_PDE-like"/>
</dbReference>
<keyword evidence="3" id="KW-1185">Reference proteome</keyword>
<dbReference type="InterPro" id="IPR001633">
    <property type="entry name" value="EAL_dom"/>
</dbReference>
<evidence type="ECO:0000259" key="1">
    <source>
        <dbReference type="PROSITE" id="PS50883"/>
    </source>
</evidence>
<accession>A0A562TI33</accession>
<reference evidence="2 3" key="1">
    <citation type="submission" date="2019-07" db="EMBL/GenBank/DDBJ databases">
        <title>Genomic Encyclopedia of Archaeal and Bacterial Type Strains, Phase II (KMG-II): from individual species to whole genera.</title>
        <authorList>
            <person name="Goeker M."/>
        </authorList>
    </citation>
    <scope>NUCLEOTIDE SEQUENCE [LARGE SCALE GENOMIC DNA]</scope>
    <source>
        <strain evidence="2 3">ATCC BAA-252</strain>
    </source>
</reference>
<dbReference type="AlphaFoldDB" id="A0A562TI33"/>
<comment type="caution">
    <text evidence="2">The sequence shown here is derived from an EMBL/GenBank/DDBJ whole genome shotgun (WGS) entry which is preliminary data.</text>
</comment>
<evidence type="ECO:0000313" key="3">
    <source>
        <dbReference type="Proteomes" id="UP000320593"/>
    </source>
</evidence>
<dbReference type="PANTHER" id="PTHR33121:SF70">
    <property type="entry name" value="SIGNALING PROTEIN YKOW"/>
    <property type="match status" value="1"/>
</dbReference>
<dbReference type="EMBL" id="VLLF01000001">
    <property type="protein sequence ID" value="TWI93327.1"/>
    <property type="molecule type" value="Genomic_DNA"/>
</dbReference>
<evidence type="ECO:0000313" key="2">
    <source>
        <dbReference type="EMBL" id="TWI93327.1"/>
    </source>
</evidence>
<name>A0A562TI33_9HYPH</name>
<dbReference type="PANTHER" id="PTHR33121">
    <property type="entry name" value="CYCLIC DI-GMP PHOSPHODIESTERASE PDEF"/>
    <property type="match status" value="1"/>
</dbReference>
<organism evidence="2 3">
    <name type="scientific">Roseibium hamelinense</name>
    <dbReference type="NCBI Taxonomy" id="150831"/>
    <lineage>
        <taxon>Bacteria</taxon>
        <taxon>Pseudomonadati</taxon>
        <taxon>Pseudomonadota</taxon>
        <taxon>Alphaproteobacteria</taxon>
        <taxon>Hyphomicrobiales</taxon>
        <taxon>Stappiaceae</taxon>
        <taxon>Roseibium</taxon>
    </lineage>
</organism>
<sequence>MSSSYRLKIDREFVLPLAINETFRMLASSVVDIGTGLGMSVVAEGVETEEHAFLARNLADNCLQGVYFWHSAVRTRPQGRLIETQGRF</sequence>
<feature type="domain" description="EAL" evidence="1">
    <location>
        <begin position="1"/>
        <end position="85"/>
    </location>
</feature>
<dbReference type="PROSITE" id="PS50883">
    <property type="entry name" value="EAL"/>
    <property type="match status" value="1"/>
</dbReference>
<dbReference type="Proteomes" id="UP000320593">
    <property type="component" value="Unassembled WGS sequence"/>
</dbReference>